<proteinExistence type="predicted"/>
<name>A0A8H6NYP7_9PEZI</name>
<keyword evidence="3" id="KW-1185">Reference proteome</keyword>
<evidence type="ECO:0000313" key="2">
    <source>
        <dbReference type="EMBL" id="KAF6844893.1"/>
    </source>
</evidence>
<accession>A0A8H6NYP7</accession>
<evidence type="ECO:0000313" key="3">
    <source>
        <dbReference type="Proteomes" id="UP000639643"/>
    </source>
</evidence>
<feature type="region of interest" description="Disordered" evidence="1">
    <location>
        <begin position="83"/>
        <end position="113"/>
    </location>
</feature>
<organism evidence="2 3">
    <name type="scientific">Colletotrichum musicola</name>
    <dbReference type="NCBI Taxonomy" id="2175873"/>
    <lineage>
        <taxon>Eukaryota</taxon>
        <taxon>Fungi</taxon>
        <taxon>Dikarya</taxon>
        <taxon>Ascomycota</taxon>
        <taxon>Pezizomycotina</taxon>
        <taxon>Sordariomycetes</taxon>
        <taxon>Hypocreomycetidae</taxon>
        <taxon>Glomerellales</taxon>
        <taxon>Glomerellaceae</taxon>
        <taxon>Colletotrichum</taxon>
        <taxon>Colletotrichum orchidearum species complex</taxon>
    </lineage>
</organism>
<sequence length="113" mass="12389">MRLPPHSIRLRTVFDSAAKLKKSRGQWARKLGEVDDDGDDDDGSAVEFVTAQPAAQQSRATWEEPEERVNNQCAAATCILRLSQAPGSDRQSGKGCGTTEDQDREDGEDWGRG</sequence>
<dbReference type="AlphaFoldDB" id="A0A8H6NYP7"/>
<feature type="compositionally biased region" description="Acidic residues" evidence="1">
    <location>
        <begin position="100"/>
        <end position="113"/>
    </location>
</feature>
<gene>
    <name evidence="2" type="ORF">CMUS01_00690</name>
</gene>
<dbReference type="Proteomes" id="UP000639643">
    <property type="component" value="Unassembled WGS sequence"/>
</dbReference>
<comment type="caution">
    <text evidence="2">The sequence shown here is derived from an EMBL/GenBank/DDBJ whole genome shotgun (WGS) entry which is preliminary data.</text>
</comment>
<reference evidence="2" key="1">
    <citation type="journal article" date="2020" name="Phytopathology">
        <title>Genome Sequence Resources of Colletotrichum truncatum, C. plurivorum, C. musicola, and C. sojae: Four Species Pathogenic to Soybean (Glycine max).</title>
        <authorList>
            <person name="Rogerio F."/>
            <person name="Boufleur T.R."/>
            <person name="Ciampi-Guillardi M."/>
            <person name="Sukno S.A."/>
            <person name="Thon M.R."/>
            <person name="Massola Junior N.S."/>
            <person name="Baroncelli R."/>
        </authorList>
    </citation>
    <scope>NUCLEOTIDE SEQUENCE</scope>
    <source>
        <strain evidence="2">LFN0074</strain>
    </source>
</reference>
<evidence type="ECO:0000256" key="1">
    <source>
        <dbReference type="SAM" id="MobiDB-lite"/>
    </source>
</evidence>
<dbReference type="EMBL" id="WIGM01000009">
    <property type="protein sequence ID" value="KAF6844893.1"/>
    <property type="molecule type" value="Genomic_DNA"/>
</dbReference>
<protein>
    <submittedName>
        <fullName evidence="2">Uncharacterized protein</fullName>
    </submittedName>
</protein>